<dbReference type="InterPro" id="IPR029063">
    <property type="entry name" value="SAM-dependent_MTases_sf"/>
</dbReference>
<reference evidence="4 5" key="1">
    <citation type="submission" date="2018-11" db="EMBL/GenBank/DDBJ databases">
        <title>Genome squencing of methanotrophic bacteria isolated from alkaline groundwater in Korea.</title>
        <authorList>
            <person name="Nguyen L.N."/>
        </authorList>
    </citation>
    <scope>NUCLEOTIDE SEQUENCE [LARGE SCALE GENOMIC DNA]</scope>
    <source>
        <strain evidence="4 5">GW6</strain>
    </source>
</reference>
<gene>
    <name evidence="4" type="ORF">EHO51_06260</name>
</gene>
<keyword evidence="4" id="KW-0489">Methyltransferase</keyword>
<dbReference type="PANTHER" id="PTHR11579">
    <property type="entry name" value="PROTEIN-L-ISOASPARTATE O-METHYLTRANSFERASE"/>
    <property type="match status" value="1"/>
</dbReference>
<protein>
    <recommendedName>
        <fullName evidence="2">Protein-L-isoaspartate O-methyltransferase</fullName>
    </recommendedName>
    <alternativeName>
        <fullName evidence="3">Protein L-isoaspartyl methyltransferase</fullName>
    </alternativeName>
</protein>
<name>A0A3G8M324_9HYPH</name>
<dbReference type="GO" id="GO:0032259">
    <property type="term" value="P:methylation"/>
    <property type="evidence" value="ECO:0007669"/>
    <property type="project" value="UniProtKB-KW"/>
</dbReference>
<sequence length="234" mass="25001">MLDRVAQVTKTGEATAILRHTMVERQLRPFDVTDVPLLERFLETPREIFLPDSLASLAYSDMAVSLKGASGRIRNLLPPLVLARMLQSADVKATDRVLDIGGVGYSSALLSGLAEKVVALECDSGLAARAKTGLAALGCENVQFELGPLEKGFAGGAPYNVIIIQGRVQAGLEALFEQLTPDGRLLAIVTPETRAGQQVVRFERQDGRSAGELPLFSATAPVLDGFEQAPAFNL</sequence>
<organism evidence="4 5">
    <name type="scientific">Methylocystis rosea</name>
    <dbReference type="NCBI Taxonomy" id="173366"/>
    <lineage>
        <taxon>Bacteria</taxon>
        <taxon>Pseudomonadati</taxon>
        <taxon>Pseudomonadota</taxon>
        <taxon>Alphaproteobacteria</taxon>
        <taxon>Hyphomicrobiales</taxon>
        <taxon>Methylocystaceae</taxon>
        <taxon>Methylocystis</taxon>
    </lineage>
</organism>
<dbReference type="GO" id="GO:0004719">
    <property type="term" value="F:protein-L-isoaspartate (D-aspartate) O-methyltransferase activity"/>
    <property type="evidence" value="ECO:0007669"/>
    <property type="project" value="InterPro"/>
</dbReference>
<dbReference type="Gene3D" id="3.40.50.150">
    <property type="entry name" value="Vaccinia Virus protein VP39"/>
    <property type="match status" value="1"/>
</dbReference>
<comment type="similarity">
    <text evidence="1">Belongs to the methyltransferase superfamily. L-isoaspartyl/D-aspartyl protein methyltransferase family.</text>
</comment>
<evidence type="ECO:0000256" key="2">
    <source>
        <dbReference type="ARBA" id="ARBA00013346"/>
    </source>
</evidence>
<dbReference type="AlphaFoldDB" id="A0A3G8M324"/>
<dbReference type="Pfam" id="PF01135">
    <property type="entry name" value="PCMT"/>
    <property type="match status" value="1"/>
</dbReference>
<dbReference type="SUPFAM" id="SSF53335">
    <property type="entry name" value="S-adenosyl-L-methionine-dependent methyltransferases"/>
    <property type="match status" value="1"/>
</dbReference>
<evidence type="ECO:0000313" key="4">
    <source>
        <dbReference type="EMBL" id="AZG76363.1"/>
    </source>
</evidence>
<evidence type="ECO:0000256" key="3">
    <source>
        <dbReference type="ARBA" id="ARBA00030757"/>
    </source>
</evidence>
<accession>A0A3G8M324</accession>
<keyword evidence="4" id="KW-0808">Transferase</keyword>
<dbReference type="KEGG" id="mros:EHO51_06260"/>
<dbReference type="RefSeq" id="WP_124738177.1">
    <property type="nucleotide sequence ID" value="NZ_CP034086.1"/>
</dbReference>
<dbReference type="PANTHER" id="PTHR11579:SF18">
    <property type="entry name" value="PROTEIN-L-ISOASPARTATE O-METHYLTRANSFERASE"/>
    <property type="match status" value="1"/>
</dbReference>
<dbReference type="EMBL" id="CP034086">
    <property type="protein sequence ID" value="AZG76363.1"/>
    <property type="molecule type" value="Genomic_DNA"/>
</dbReference>
<evidence type="ECO:0000256" key="1">
    <source>
        <dbReference type="ARBA" id="ARBA00005369"/>
    </source>
</evidence>
<dbReference type="CDD" id="cd02440">
    <property type="entry name" value="AdoMet_MTases"/>
    <property type="match status" value="1"/>
</dbReference>
<proteinExistence type="inferred from homology"/>
<dbReference type="GO" id="GO:0005737">
    <property type="term" value="C:cytoplasm"/>
    <property type="evidence" value="ECO:0007669"/>
    <property type="project" value="TreeGrafter"/>
</dbReference>
<evidence type="ECO:0000313" key="5">
    <source>
        <dbReference type="Proteomes" id="UP000273982"/>
    </source>
</evidence>
<dbReference type="InterPro" id="IPR000682">
    <property type="entry name" value="PCMT"/>
</dbReference>
<dbReference type="Proteomes" id="UP000273982">
    <property type="component" value="Chromosome"/>
</dbReference>